<name>A0A1X7QGR6_9CAUD</name>
<dbReference type="Proteomes" id="UP000281966">
    <property type="component" value="Segment"/>
</dbReference>
<evidence type="ECO:0000313" key="1">
    <source>
        <dbReference type="EMBL" id="SMH63951.1"/>
    </source>
</evidence>
<keyword evidence="2" id="KW-1185">Reference proteome</keyword>
<sequence>MSQDGFFERLQMAEDAGLNKEAALEVAYKIKSLDEALGDMDMDLESSAIFADPTMIVNDCGCDFDPGCPRCFPF</sequence>
<protein>
    <submittedName>
        <fullName evidence="1">Uncharacterized protein</fullName>
    </submittedName>
</protein>
<organism evidence="1 2">
    <name type="scientific">Escherichia phage vB_EcoS_swan01</name>
    <dbReference type="NCBI Taxonomy" id="2496549"/>
    <lineage>
        <taxon>Viruses</taxon>
        <taxon>Duplodnaviria</taxon>
        <taxon>Heunggongvirae</taxon>
        <taxon>Uroviricota</taxon>
        <taxon>Caudoviricetes</taxon>
        <taxon>Drexlerviridae</taxon>
        <taxon>Tempevirinae</taxon>
        <taxon>Warwickvirus</taxon>
        <taxon>Warwickvirus ityhuna</taxon>
        <taxon>Warwickvirus swan01</taxon>
    </lineage>
</organism>
<proteinExistence type="predicted"/>
<dbReference type="EMBL" id="LT841304">
    <property type="protein sequence ID" value="SMH63951.1"/>
    <property type="molecule type" value="Genomic_DNA"/>
</dbReference>
<reference evidence="2" key="1">
    <citation type="submission" date="2017-04" db="EMBL/GenBank/DDBJ databases">
        <authorList>
            <person name="Millard A."/>
            <person name="Redgwell R T."/>
            <person name="Michniewski S."/>
        </authorList>
    </citation>
    <scope>NUCLEOTIDE SEQUENCE [LARGE SCALE GENOMIC DNA]</scope>
</reference>
<gene>
    <name evidence="1" type="ORF">SWAN_00066</name>
</gene>
<accession>A0A1X7QGR6</accession>
<evidence type="ECO:0000313" key="2">
    <source>
        <dbReference type="Proteomes" id="UP000281966"/>
    </source>
</evidence>